<organism evidence="1">
    <name type="scientific">uncultured marine crenarchaeote HF4000_ANIW93E5</name>
    <dbReference type="NCBI Taxonomy" id="455563"/>
    <lineage>
        <taxon>Archaea</taxon>
        <taxon>Nitrososphaerota</taxon>
        <taxon>Nitrososphaeria</taxon>
        <taxon>Nitrosopumilales</taxon>
        <taxon>environmental samples</taxon>
    </lineage>
</organism>
<evidence type="ECO:0000313" key="1">
    <source>
        <dbReference type="EMBL" id="ABZ06838.1"/>
    </source>
</evidence>
<sequence>MDSGRIWGKVNWTGSTSFQKDFFKKIAEKGPITLYELSNKSNPKNPPYTSVTRILERWEELLWITVFDKKKLRNGNIRKTYIPTVTGVVHFFAPKYEVTNDLKSQFKKWGKEPKFYTGWEPFDIMGEYTNDPKKTIKNILLSVSFTDNADKECDKPIPQELRPTIGAIIFQHNNKKLYDKQYNELYNDFEPFRTTMDGMYSKLDTARRQVKTDVSELESNPTNQANFYLREFAPMFTPKDMEKIVKTGREPDFHLEFLYRHEGYNTAQGDGYEKVILSKNLDKVINRKSLWVGNEPITLQPYFDPESDEMEDREDPNVTAQISGYPTRKFLSLTDVKFAMAFFTKDISNYPMAQPLTFEINYLDETRQHRSMTPGGNVEFFGREESKKFEGKYDNVKFVSISVSLNDYIEPRTYEAQEFFDKFEIFVPALEDAPSEDEAYEDVRENLVDESVGIYPGHAPAWLTVDNFRVEERHNEMLNDFIDAQRNDAEKRWAEERKKAKKSKK</sequence>
<dbReference type="AlphaFoldDB" id="B3T2M9"/>
<name>B3T2M9_9ARCH</name>
<proteinExistence type="predicted"/>
<reference evidence="1" key="1">
    <citation type="journal article" date="2008" name="ISME J.">
        <title>Genomic patterns of recombination, clonal divergence and environment in marine microbial populations.</title>
        <authorList>
            <person name="Konstantinidis K.T."/>
            <person name="Delong E.F."/>
        </authorList>
    </citation>
    <scope>NUCLEOTIDE SEQUENCE</scope>
</reference>
<protein>
    <submittedName>
        <fullName evidence="1">Uncharacterized protein</fullName>
    </submittedName>
</protein>
<dbReference type="EMBL" id="EU016586">
    <property type="protein sequence ID" value="ABZ06838.1"/>
    <property type="molecule type" value="Genomic_DNA"/>
</dbReference>
<accession>B3T2M9</accession>
<gene>
    <name evidence="1" type="ORF">ALOHA_HF4000ANIW93E5ctg6g6</name>
</gene>